<accession>A0A5N6JSL6</accession>
<proteinExistence type="predicted"/>
<dbReference type="OrthoDB" id="6247875at2759"/>
<keyword evidence="2" id="KW-0472">Membrane</keyword>
<sequence>MQQSLTRASRKAGSQGFPGEFGAIKKFQITFTNIVEKCQSTEIHLNRHPFIYIDSHDWAIGSQPQHRRPPPPEQQNIPFSKFTTNTYSGDLGLGTSGTNATVNQTNTNEQSLQPEESRVSYADETAGMSFTDTNSWKMIRNLFNPRSKILVYEAACILLHPMTHGNGRNWAFDVDCSSLISLTGLWNFYGPETGPLCLLCCSAIAMWCSFVGKTLICTYLLFALASLRVNIVF</sequence>
<dbReference type="AlphaFoldDB" id="A0A5N6JSL6"/>
<keyword evidence="2" id="KW-1133">Transmembrane helix</keyword>
<name>A0A5N6JSL6_MONLA</name>
<gene>
    <name evidence="3" type="ORF">EYC80_010958</name>
</gene>
<comment type="caution">
    <text evidence="3">The sequence shown here is derived from an EMBL/GenBank/DDBJ whole genome shotgun (WGS) entry which is preliminary data.</text>
</comment>
<reference evidence="3 4" key="1">
    <citation type="submission" date="2019-06" db="EMBL/GenBank/DDBJ databases">
        <title>Genome Sequence of the Brown Rot Fungal Pathogen Monilinia laxa.</title>
        <authorList>
            <person name="De Miccolis Angelini R.M."/>
            <person name="Landi L."/>
            <person name="Abate D."/>
            <person name="Pollastro S."/>
            <person name="Romanazzi G."/>
            <person name="Faretra F."/>
        </authorList>
    </citation>
    <scope>NUCLEOTIDE SEQUENCE [LARGE SCALE GENOMIC DNA]</scope>
    <source>
        <strain evidence="3 4">Mlax316</strain>
    </source>
</reference>
<evidence type="ECO:0000313" key="4">
    <source>
        <dbReference type="Proteomes" id="UP000326757"/>
    </source>
</evidence>
<feature type="region of interest" description="Disordered" evidence="1">
    <location>
        <begin position="61"/>
        <end position="81"/>
    </location>
</feature>
<feature type="compositionally biased region" description="Polar residues" evidence="1">
    <location>
        <begin position="96"/>
        <end position="114"/>
    </location>
</feature>
<evidence type="ECO:0000313" key="3">
    <source>
        <dbReference type="EMBL" id="KAB8290533.1"/>
    </source>
</evidence>
<feature type="region of interest" description="Disordered" evidence="1">
    <location>
        <begin position="93"/>
        <end position="120"/>
    </location>
</feature>
<protein>
    <submittedName>
        <fullName evidence="3">Uncharacterized protein</fullName>
    </submittedName>
</protein>
<organism evidence="3 4">
    <name type="scientific">Monilinia laxa</name>
    <name type="common">Brown rot fungus</name>
    <name type="synonym">Sclerotinia laxa</name>
    <dbReference type="NCBI Taxonomy" id="61186"/>
    <lineage>
        <taxon>Eukaryota</taxon>
        <taxon>Fungi</taxon>
        <taxon>Dikarya</taxon>
        <taxon>Ascomycota</taxon>
        <taxon>Pezizomycotina</taxon>
        <taxon>Leotiomycetes</taxon>
        <taxon>Helotiales</taxon>
        <taxon>Sclerotiniaceae</taxon>
        <taxon>Monilinia</taxon>
    </lineage>
</organism>
<keyword evidence="2" id="KW-0812">Transmembrane</keyword>
<evidence type="ECO:0000256" key="2">
    <source>
        <dbReference type="SAM" id="Phobius"/>
    </source>
</evidence>
<feature type="transmembrane region" description="Helical" evidence="2">
    <location>
        <begin position="204"/>
        <end position="227"/>
    </location>
</feature>
<dbReference type="EMBL" id="VIGI01000017">
    <property type="protein sequence ID" value="KAB8290533.1"/>
    <property type="molecule type" value="Genomic_DNA"/>
</dbReference>
<dbReference type="Proteomes" id="UP000326757">
    <property type="component" value="Unassembled WGS sequence"/>
</dbReference>
<keyword evidence="4" id="KW-1185">Reference proteome</keyword>
<evidence type="ECO:0000256" key="1">
    <source>
        <dbReference type="SAM" id="MobiDB-lite"/>
    </source>
</evidence>